<dbReference type="GO" id="GO:0052861">
    <property type="term" value="F:endo-1,3(4)-beta-glucanase activity"/>
    <property type="evidence" value="ECO:0007669"/>
    <property type="project" value="InterPro"/>
</dbReference>
<evidence type="ECO:0000256" key="16">
    <source>
        <dbReference type="SAM" id="MobiDB-lite"/>
    </source>
</evidence>
<evidence type="ECO:0000256" key="9">
    <source>
        <dbReference type="ARBA" id="ARBA00023180"/>
    </source>
</evidence>
<evidence type="ECO:0000313" key="20">
    <source>
        <dbReference type="Proteomes" id="UP000235371"/>
    </source>
</evidence>
<evidence type="ECO:0000256" key="3">
    <source>
        <dbReference type="ARBA" id="ARBA00010730"/>
    </source>
</evidence>
<gene>
    <name evidence="19" type="ORF">K444DRAFT_531285</name>
</gene>
<comment type="subcellular location">
    <subcellularLocation>
        <location evidence="2">Secreted</location>
        <location evidence="2">Cell wall</location>
    </subcellularLocation>
</comment>
<evidence type="ECO:0000256" key="1">
    <source>
        <dbReference type="ARBA" id="ARBA00000382"/>
    </source>
</evidence>
<dbReference type="InParanoid" id="A0A2J6T8E0"/>
<dbReference type="GeneID" id="36583048"/>
<evidence type="ECO:0000256" key="2">
    <source>
        <dbReference type="ARBA" id="ARBA00004191"/>
    </source>
</evidence>
<dbReference type="EC" id="3.2.1.39" evidence="4"/>
<dbReference type="GO" id="GO:0000920">
    <property type="term" value="P:septum digestion after cytokinesis"/>
    <property type="evidence" value="ECO:0007669"/>
    <property type="project" value="UniProtKB-ARBA"/>
</dbReference>
<dbReference type="GO" id="GO:0042973">
    <property type="term" value="F:glucan endo-1,3-beta-D-glucosidase activity"/>
    <property type="evidence" value="ECO:0007669"/>
    <property type="project" value="UniProtKB-EC"/>
</dbReference>
<name>A0A2J6T8E0_9HELO</name>
<keyword evidence="13" id="KW-0624">Polysaccharide degradation</keyword>
<feature type="region of interest" description="Disordered" evidence="16">
    <location>
        <begin position="1"/>
        <end position="30"/>
    </location>
</feature>
<keyword evidence="9" id="KW-0325">Glycoprotein</keyword>
<organism evidence="19 20">
    <name type="scientific">Hyaloscypha bicolor E</name>
    <dbReference type="NCBI Taxonomy" id="1095630"/>
    <lineage>
        <taxon>Eukaryota</taxon>
        <taxon>Fungi</taxon>
        <taxon>Dikarya</taxon>
        <taxon>Ascomycota</taxon>
        <taxon>Pezizomycotina</taxon>
        <taxon>Leotiomycetes</taxon>
        <taxon>Helotiales</taxon>
        <taxon>Hyaloscyphaceae</taxon>
        <taxon>Hyaloscypha</taxon>
        <taxon>Hyaloscypha bicolor</taxon>
    </lineage>
</organism>
<reference evidence="19 20" key="1">
    <citation type="submission" date="2016-04" db="EMBL/GenBank/DDBJ databases">
        <title>A degradative enzymes factory behind the ericoid mycorrhizal symbiosis.</title>
        <authorList>
            <consortium name="DOE Joint Genome Institute"/>
            <person name="Martino E."/>
            <person name="Morin E."/>
            <person name="Grelet G."/>
            <person name="Kuo A."/>
            <person name="Kohler A."/>
            <person name="Daghino S."/>
            <person name="Barry K."/>
            <person name="Choi C."/>
            <person name="Cichocki N."/>
            <person name="Clum A."/>
            <person name="Copeland A."/>
            <person name="Hainaut M."/>
            <person name="Haridas S."/>
            <person name="Labutti K."/>
            <person name="Lindquist E."/>
            <person name="Lipzen A."/>
            <person name="Khouja H.-R."/>
            <person name="Murat C."/>
            <person name="Ohm R."/>
            <person name="Olson A."/>
            <person name="Spatafora J."/>
            <person name="Veneault-Fourrey C."/>
            <person name="Henrissat B."/>
            <person name="Grigoriev I."/>
            <person name="Martin F."/>
            <person name="Perotto S."/>
        </authorList>
    </citation>
    <scope>NUCLEOTIDE SEQUENCE [LARGE SCALE GENOMIC DNA]</scope>
    <source>
        <strain evidence="19 20">E</strain>
    </source>
</reference>
<evidence type="ECO:0000256" key="4">
    <source>
        <dbReference type="ARBA" id="ARBA00012780"/>
    </source>
</evidence>
<accession>A0A2J6T8E0</accession>
<evidence type="ECO:0000256" key="15">
    <source>
        <dbReference type="ARBA" id="ARBA00075210"/>
    </source>
</evidence>
<keyword evidence="20" id="KW-1185">Reference proteome</keyword>
<dbReference type="FunFam" id="2.70.98.30:FF:000006">
    <property type="entry name" value="Endo-1,3-beta-glucanase Engl1"/>
    <property type="match status" value="1"/>
</dbReference>
<dbReference type="InterPro" id="IPR040720">
    <property type="entry name" value="GH81_C"/>
</dbReference>
<evidence type="ECO:0000256" key="12">
    <source>
        <dbReference type="ARBA" id="ARBA00023316"/>
    </source>
</evidence>
<evidence type="ECO:0000259" key="17">
    <source>
        <dbReference type="Pfam" id="PF03639"/>
    </source>
</evidence>
<keyword evidence="5" id="KW-0134">Cell wall</keyword>
<keyword evidence="6" id="KW-0964">Secreted</keyword>
<dbReference type="FunFam" id="1.20.5.420:FF:000008">
    <property type="entry name" value="Endo-1,3-beta-glucanase Engl1"/>
    <property type="match status" value="1"/>
</dbReference>
<dbReference type="Gene3D" id="1.20.5.420">
    <property type="entry name" value="Immunoglobulin FC, subunit C"/>
    <property type="match status" value="1"/>
</dbReference>
<dbReference type="Proteomes" id="UP000235371">
    <property type="component" value="Unassembled WGS sequence"/>
</dbReference>
<keyword evidence="11" id="KW-0326">Glycosidase</keyword>
<protein>
    <recommendedName>
        <fullName evidence="14">Glucan endo-1,3-beta-D-glucosidase 1</fullName>
        <ecNumber evidence="4">3.2.1.39</ecNumber>
    </recommendedName>
    <alternativeName>
        <fullName evidence="15">Daughter specific expression protein 4</fullName>
    </alternativeName>
</protein>
<evidence type="ECO:0000313" key="19">
    <source>
        <dbReference type="EMBL" id="PMD59296.1"/>
    </source>
</evidence>
<dbReference type="EMBL" id="KZ613817">
    <property type="protein sequence ID" value="PMD59296.1"/>
    <property type="molecule type" value="Genomic_DNA"/>
</dbReference>
<dbReference type="FunCoup" id="A0A2J6T8E0">
    <property type="interactions" value="203"/>
</dbReference>
<dbReference type="RefSeq" id="XP_024736200.1">
    <property type="nucleotide sequence ID" value="XM_024874968.1"/>
</dbReference>
<keyword evidence="10" id="KW-0119">Carbohydrate metabolism</keyword>
<evidence type="ECO:0000256" key="6">
    <source>
        <dbReference type="ARBA" id="ARBA00022525"/>
    </source>
</evidence>
<dbReference type="Gene3D" id="2.70.98.30">
    <property type="entry name" value="Golgi alpha-mannosidase II, domain 4"/>
    <property type="match status" value="1"/>
</dbReference>
<evidence type="ECO:0000256" key="5">
    <source>
        <dbReference type="ARBA" id="ARBA00022512"/>
    </source>
</evidence>
<dbReference type="PROSITE" id="PS52008">
    <property type="entry name" value="GH81"/>
    <property type="match status" value="1"/>
</dbReference>
<proteinExistence type="inferred from homology"/>
<dbReference type="InterPro" id="IPR005200">
    <property type="entry name" value="Endo-beta-glucanase"/>
</dbReference>
<keyword evidence="8 19" id="KW-0378">Hydrolase</keyword>
<dbReference type="PANTHER" id="PTHR31983:SF0">
    <property type="entry name" value="GLUCAN ENDO-1,3-BETA-D-GLUCOSIDASE 2"/>
    <property type="match status" value="1"/>
</dbReference>
<evidence type="ECO:0000256" key="10">
    <source>
        <dbReference type="ARBA" id="ARBA00023277"/>
    </source>
</evidence>
<dbReference type="InterPro" id="IPR040451">
    <property type="entry name" value="GH81_N"/>
</dbReference>
<dbReference type="Pfam" id="PF03639">
    <property type="entry name" value="Glyco_hydro_81"/>
    <property type="match status" value="1"/>
</dbReference>
<evidence type="ECO:0000256" key="11">
    <source>
        <dbReference type="ARBA" id="ARBA00023295"/>
    </source>
</evidence>
<evidence type="ECO:0000256" key="7">
    <source>
        <dbReference type="ARBA" id="ARBA00022729"/>
    </source>
</evidence>
<sequence length="729" mass="78390">MGGTSDNIFQPVATDAPPSVIGSRQDHPVPRLGVQPQHAPISTNKFYANFFLGSQTAGTWTHPYSVAWSKGGGSTQSWGMSISHIDADQRVYGPNSAATPVQYFINPIGIQSLVLSAVELGASTTLSMDTLTAFSASVNLLPSAGAAPAITFPLVQGMGFVTGIYNGGTPVIQTGIFFRSITKATSNPKPGITKYTIILEDGKTWLLYASGNPIDFTVVNNGLAQATSNFNGFIQIAKSLGGDFEALYDAACGVYATTATLSGSANGAIGSYTLSFSKGGLVNTALLMFALPHHTESFSPQTASAATNLQLQTTTKGLATAVVADSWTMVENLPTTMGFAPWSPSTGAQRLPFSAATIQTILSVAQSEISQNMSAQSNLNSMYYSGKALAKFAGIVYTIHDLLGNSALAEAGLNTLKQSFAVFANNKQQFPLVYETAWGGVVSTASYATGNSGVDFGNTYYNDHHFHYGYFIYAASIIGTLDPTWLKANKAWVNTLVRDIANPSPLDHFFPVSRNFDWYHGHSWAHGLYETFDGKDEESSSEDAMSAYALKLWGRAIGDSNLEARGNLQLSITARSLQNYFLYTTTNTIQPPNFTPNRVSGILFENKIDHATYFGANPEYIQGIHMLPLLPCSTLTRTPTFVQEEWDTYFSNGRAEKVVGGWKGILMANYAIVNPKAAWSFFASGAFDESWLDGGASRTWYLAFAAGQSSLPPFCSFVFAVWDLKKGHG</sequence>
<dbReference type="AlphaFoldDB" id="A0A2J6T8E0"/>
<dbReference type="GO" id="GO:0000272">
    <property type="term" value="P:polysaccharide catabolic process"/>
    <property type="evidence" value="ECO:0007669"/>
    <property type="project" value="UniProtKB-KW"/>
</dbReference>
<dbReference type="GO" id="GO:0071555">
    <property type="term" value="P:cell wall organization"/>
    <property type="evidence" value="ECO:0007669"/>
    <property type="project" value="UniProtKB-KW"/>
</dbReference>
<dbReference type="Pfam" id="PF17652">
    <property type="entry name" value="Glyco_hydro81C"/>
    <property type="match status" value="1"/>
</dbReference>
<evidence type="ECO:0000259" key="18">
    <source>
        <dbReference type="Pfam" id="PF17652"/>
    </source>
</evidence>
<evidence type="ECO:0000256" key="13">
    <source>
        <dbReference type="ARBA" id="ARBA00023326"/>
    </source>
</evidence>
<dbReference type="PANTHER" id="PTHR31983">
    <property type="entry name" value="ENDO-1,3(4)-BETA-GLUCANASE 1"/>
    <property type="match status" value="1"/>
</dbReference>
<keyword evidence="7" id="KW-0732">Signal</keyword>
<dbReference type="GO" id="GO:0009986">
    <property type="term" value="C:cell surface"/>
    <property type="evidence" value="ECO:0007669"/>
    <property type="project" value="TreeGrafter"/>
</dbReference>
<dbReference type="Gene3D" id="1.10.287.1170">
    <property type="entry name" value="glycoside hydrolase family 81 endo-[beta] glucanase"/>
    <property type="match status" value="1"/>
</dbReference>
<comment type="catalytic activity">
    <reaction evidence="1">
        <text>Hydrolysis of (1-&gt;3)-beta-D-glucosidic linkages in (1-&gt;3)-beta-D-glucans.</text>
        <dbReference type="EC" id="3.2.1.39"/>
    </reaction>
</comment>
<dbReference type="STRING" id="1095630.A0A2J6T8E0"/>
<keyword evidence="12" id="KW-0961">Cell wall biogenesis/degradation</keyword>
<dbReference type="OrthoDB" id="4473401at2759"/>
<evidence type="ECO:0000256" key="8">
    <source>
        <dbReference type="ARBA" id="ARBA00022801"/>
    </source>
</evidence>
<comment type="similarity">
    <text evidence="3">Belongs to the glycosyl hydrolase 81 family.</text>
</comment>
<evidence type="ECO:0000256" key="14">
    <source>
        <dbReference type="ARBA" id="ARBA00074614"/>
    </source>
</evidence>
<dbReference type="FunFam" id="1.10.287.1170:FF:000001">
    <property type="entry name" value="Endo-1,3-beta-glucanase Engl1"/>
    <property type="match status" value="1"/>
</dbReference>
<feature type="domain" description="Glycosyl hydrolase family 81 C-terminal" evidence="18">
    <location>
        <begin position="354"/>
        <end position="702"/>
    </location>
</feature>
<feature type="domain" description="Glycosyl hydrolase family 81 N-terminal" evidence="17">
    <location>
        <begin position="27"/>
        <end position="344"/>
    </location>
</feature>